<keyword evidence="3" id="KW-1185">Reference proteome</keyword>
<reference evidence="2 3" key="1">
    <citation type="submission" date="2024-04" db="EMBL/GenBank/DDBJ databases">
        <authorList>
            <person name="Waldvogel A.-M."/>
            <person name="Schoenle A."/>
        </authorList>
    </citation>
    <scope>NUCLEOTIDE SEQUENCE [LARGE SCALE GENOMIC DNA]</scope>
</reference>
<organism evidence="2 3">
    <name type="scientific">Knipowitschia caucasica</name>
    <name type="common">Caucasian dwarf goby</name>
    <name type="synonym">Pomatoschistus caucasicus</name>
    <dbReference type="NCBI Taxonomy" id="637954"/>
    <lineage>
        <taxon>Eukaryota</taxon>
        <taxon>Metazoa</taxon>
        <taxon>Chordata</taxon>
        <taxon>Craniata</taxon>
        <taxon>Vertebrata</taxon>
        <taxon>Euteleostomi</taxon>
        <taxon>Actinopterygii</taxon>
        <taxon>Neopterygii</taxon>
        <taxon>Teleostei</taxon>
        <taxon>Neoteleostei</taxon>
        <taxon>Acanthomorphata</taxon>
        <taxon>Gobiaria</taxon>
        <taxon>Gobiiformes</taxon>
        <taxon>Gobioidei</taxon>
        <taxon>Gobiidae</taxon>
        <taxon>Gobiinae</taxon>
        <taxon>Knipowitschia</taxon>
    </lineage>
</organism>
<protein>
    <submittedName>
        <fullName evidence="2">Uncharacterized protein</fullName>
    </submittedName>
</protein>
<evidence type="ECO:0000313" key="3">
    <source>
        <dbReference type="Proteomes" id="UP001497482"/>
    </source>
</evidence>
<feature type="region of interest" description="Disordered" evidence="1">
    <location>
        <begin position="1"/>
        <end position="22"/>
    </location>
</feature>
<dbReference type="EMBL" id="OZ035834">
    <property type="protein sequence ID" value="CAL1574717.1"/>
    <property type="molecule type" value="Genomic_DNA"/>
</dbReference>
<dbReference type="Proteomes" id="UP001497482">
    <property type="component" value="Chromosome 12"/>
</dbReference>
<sequence length="98" mass="11076">MKNLSSSAAKCGPADGEPPPDLLQQLLQYTTQRMRNVSHSKTSESRQSEETAIANLFQQFFFNSQHSFQLNFSEKTPQHTQAKHAKQLNQPHPSILPL</sequence>
<proteinExistence type="predicted"/>
<gene>
    <name evidence="2" type="ORF">KC01_LOCUS6414</name>
</gene>
<evidence type="ECO:0000313" key="2">
    <source>
        <dbReference type="EMBL" id="CAL1574717.1"/>
    </source>
</evidence>
<dbReference type="AlphaFoldDB" id="A0AAV2JFD3"/>
<accession>A0AAV2JFD3</accession>
<name>A0AAV2JFD3_KNICA</name>
<evidence type="ECO:0000256" key="1">
    <source>
        <dbReference type="SAM" id="MobiDB-lite"/>
    </source>
</evidence>
<feature type="region of interest" description="Disordered" evidence="1">
    <location>
        <begin position="75"/>
        <end position="98"/>
    </location>
</feature>